<evidence type="ECO:0000313" key="16">
    <source>
        <dbReference type="Proteomes" id="UP000274131"/>
    </source>
</evidence>
<comment type="function">
    <text evidence="10">Accessory protein for the calcitonin gene-related peptide (CGRP) receptor. It modulates CGRP responsiveness in a variety of tissues.</text>
</comment>
<dbReference type="Proteomes" id="UP000274131">
    <property type="component" value="Unassembled WGS sequence"/>
</dbReference>
<dbReference type="GO" id="GO:0000166">
    <property type="term" value="F:nucleotide binding"/>
    <property type="evidence" value="ECO:0007669"/>
    <property type="project" value="InterPro"/>
</dbReference>
<organism evidence="17">
    <name type="scientific">Enterobius vermicularis</name>
    <name type="common">Human pinworm</name>
    <dbReference type="NCBI Taxonomy" id="51028"/>
    <lineage>
        <taxon>Eukaryota</taxon>
        <taxon>Metazoa</taxon>
        <taxon>Ecdysozoa</taxon>
        <taxon>Nematoda</taxon>
        <taxon>Chromadorea</taxon>
        <taxon>Rhabditida</taxon>
        <taxon>Spirurina</taxon>
        <taxon>Oxyuridomorpha</taxon>
        <taxon>Oxyuroidea</taxon>
        <taxon>Oxyuridae</taxon>
        <taxon>Enterobius</taxon>
    </lineage>
</organism>
<dbReference type="PANTHER" id="PTHR15561">
    <property type="entry name" value="CALCITONIN GENE-RELATED PEPTIDE-RECEPTOR COMPONENT PROTEIN"/>
    <property type="match status" value="1"/>
</dbReference>
<evidence type="ECO:0000256" key="2">
    <source>
        <dbReference type="ARBA" id="ARBA00004413"/>
    </source>
</evidence>
<dbReference type="SUPFAM" id="SSF47819">
    <property type="entry name" value="HRDC-like"/>
    <property type="match status" value="1"/>
</dbReference>
<keyword evidence="6" id="KW-0240">DNA-directed RNA polymerase</keyword>
<dbReference type="InterPro" id="IPR038846">
    <property type="entry name" value="RPC9"/>
</dbReference>
<dbReference type="FunFam" id="1.20.1250.40:FF:000002">
    <property type="entry name" value="DNA-directed RNA polymerase III subunit RPC9"/>
    <property type="match status" value="1"/>
</dbReference>
<dbReference type="InterPro" id="IPR010997">
    <property type="entry name" value="HRDC-like_sf"/>
</dbReference>
<dbReference type="GO" id="GO:0005666">
    <property type="term" value="C:RNA polymerase III complex"/>
    <property type="evidence" value="ECO:0007669"/>
    <property type="project" value="InterPro"/>
</dbReference>
<evidence type="ECO:0000256" key="12">
    <source>
        <dbReference type="ARBA" id="ARBA00045808"/>
    </source>
</evidence>
<dbReference type="EMBL" id="UXUI01007362">
    <property type="protein sequence ID" value="VDD87194.1"/>
    <property type="molecule type" value="Genomic_DNA"/>
</dbReference>
<feature type="domain" description="RNA polymerase Rpb4/RPC9 core" evidence="14">
    <location>
        <begin position="1"/>
        <end position="125"/>
    </location>
</feature>
<dbReference type="InterPro" id="IPR038324">
    <property type="entry name" value="Rpb4/RPC9_sf"/>
</dbReference>
<keyword evidence="16" id="KW-1185">Reference proteome</keyword>
<comment type="function">
    <text evidence="12">DNA-dependent RNA polymerase catalyzes the transcription of DNA into RNA using the four ribonucleoside triphosphates as substrates. Specific peripheric component of RNA polymerase III (Pol III) which synthesizes small non-coding RNAs including 5S rRNA, snRNAs, tRNAs and miRNAs from at least 500 distinct genomic loci. With POLR3H/RPC8 forms a mobile stalk that protrudes from Pol III core and functions primarily in transcription initiation. Pol III plays a key role in sensing and limiting infection by intracellular bacteria and DNA viruses. Acts as nuclear and cytosolic DNA sensor involved in innate immune response. Can sense non-self dsDNA that serves as template for transcription into dsRNA. The non-self RNA polymerase III transcripts, such as Epstein-Barr virus-encoded RNAs (EBERs) induce type I interferon and NF-kappa-B through the RIG-I pathway.</text>
</comment>
<dbReference type="SMART" id="SM00657">
    <property type="entry name" value="RPOL4c"/>
    <property type="match status" value="1"/>
</dbReference>
<evidence type="ECO:0000256" key="4">
    <source>
        <dbReference type="ARBA" id="ARBA00016672"/>
    </source>
</evidence>
<reference evidence="17" key="1">
    <citation type="submission" date="2017-02" db="UniProtKB">
        <authorList>
            <consortium name="WormBaseParasite"/>
        </authorList>
    </citation>
    <scope>IDENTIFICATION</scope>
</reference>
<name>A0A0N4UYH6_ENTVE</name>
<evidence type="ECO:0000256" key="10">
    <source>
        <dbReference type="ARBA" id="ARBA00043924"/>
    </source>
</evidence>
<evidence type="ECO:0000256" key="3">
    <source>
        <dbReference type="ARBA" id="ARBA00006898"/>
    </source>
</evidence>
<dbReference type="GO" id="GO:0006384">
    <property type="term" value="P:transcription initiation at RNA polymerase III promoter"/>
    <property type="evidence" value="ECO:0007669"/>
    <property type="project" value="InterPro"/>
</dbReference>
<evidence type="ECO:0000256" key="11">
    <source>
        <dbReference type="ARBA" id="ARBA00044007"/>
    </source>
</evidence>
<dbReference type="STRING" id="51028.A0A0N4UYH6"/>
<evidence type="ECO:0000259" key="14">
    <source>
        <dbReference type="SMART" id="SM00657"/>
    </source>
</evidence>
<dbReference type="WBParaSite" id="EVEC_0000262901-mRNA-1">
    <property type="protein sequence ID" value="EVEC_0000262901-mRNA-1"/>
    <property type="gene ID" value="EVEC_0000262901"/>
</dbReference>
<dbReference type="PANTHER" id="PTHR15561:SF0">
    <property type="entry name" value="DNA-DIRECTED RNA POLYMERASE III SUBUNIT RPC9"/>
    <property type="match status" value="1"/>
</dbReference>
<evidence type="ECO:0000313" key="15">
    <source>
        <dbReference type="EMBL" id="VDD87194.1"/>
    </source>
</evidence>
<evidence type="ECO:0000256" key="5">
    <source>
        <dbReference type="ARBA" id="ARBA00022475"/>
    </source>
</evidence>
<comment type="similarity">
    <text evidence="3">Belongs to the eukaryotic RPC9 RNA polymerase subunit family.</text>
</comment>
<gene>
    <name evidence="15" type="ORF">EVEC_LOCUS2337</name>
</gene>
<dbReference type="AlphaFoldDB" id="A0A0N4UYH6"/>
<dbReference type="Pfam" id="PF03874">
    <property type="entry name" value="RNA_pol_Rpb4"/>
    <property type="match status" value="1"/>
</dbReference>
<comment type="subunit">
    <text evidence="11">Component of the RNA polymerase III complex consisting of 17 subunits: a ten-subunit horseshoe-shaped catalytic core composed of POLR3A/RPC1, POLR3B/RPC2, POLR1C/RPAC1, POLR1D/RPAC2, POLR3K/RPC10, POLR2E/RPABC1, POLR2F/RPABC2, POLR2H/RPABC3, POLR2K/RPABC4 and POLR2L/RPABC5; a mobile stalk composed of two subunits POLR3H/RPC8 and CRCP/RPC9, protruding from the core and functioning primarily in transcription initiation; and additional subunits homologous to general transcription factors of the RNA polymerase II machinery, POLR3C/RPC3-POLR3F/RPC6-POLR3G/RPC7 heterotrimer required for transcription initiation and POLR3D/RPC4-POLR3E/RPC5 heterodimer involved in both transcription initiation and termination.</text>
</comment>
<proteinExistence type="inferred from homology"/>
<dbReference type="GO" id="GO:0005886">
    <property type="term" value="C:plasma membrane"/>
    <property type="evidence" value="ECO:0007669"/>
    <property type="project" value="UniProtKB-SubCell"/>
</dbReference>
<reference evidence="15 16" key="2">
    <citation type="submission" date="2018-10" db="EMBL/GenBank/DDBJ databases">
        <authorList>
            <consortium name="Pathogen Informatics"/>
        </authorList>
    </citation>
    <scope>NUCLEOTIDE SEQUENCE [LARGE SCALE GENOMIC DNA]</scope>
</reference>
<evidence type="ECO:0000256" key="8">
    <source>
        <dbReference type="ARBA" id="ARBA00023163"/>
    </source>
</evidence>
<evidence type="ECO:0000256" key="6">
    <source>
        <dbReference type="ARBA" id="ARBA00022478"/>
    </source>
</evidence>
<dbReference type="InterPro" id="IPR005574">
    <property type="entry name" value="Rpb4/RPC9"/>
</dbReference>
<evidence type="ECO:0000256" key="1">
    <source>
        <dbReference type="ARBA" id="ARBA00004123"/>
    </source>
</evidence>
<keyword evidence="7" id="KW-0472">Membrane</keyword>
<evidence type="ECO:0000256" key="7">
    <source>
        <dbReference type="ARBA" id="ARBA00023136"/>
    </source>
</evidence>
<dbReference type="OrthoDB" id="1746530at2759"/>
<dbReference type="InterPro" id="IPR006590">
    <property type="entry name" value="RNA_pol_Rpb4/RPC9_core"/>
</dbReference>
<evidence type="ECO:0000256" key="9">
    <source>
        <dbReference type="ARBA" id="ARBA00023242"/>
    </source>
</evidence>
<comment type="subcellular location">
    <subcellularLocation>
        <location evidence="2">Cell membrane</location>
        <topology evidence="2">Peripheral membrane protein</topology>
        <orientation evidence="2">Cytoplasmic side</orientation>
    </subcellularLocation>
    <subcellularLocation>
        <location evidence="1">Nucleus</location>
    </subcellularLocation>
</comment>
<dbReference type="Gene3D" id="1.20.1250.40">
    <property type="match status" value="1"/>
</dbReference>
<keyword evidence="9" id="KW-0539">Nucleus</keyword>
<evidence type="ECO:0000313" key="17">
    <source>
        <dbReference type="WBParaSite" id="EVEC_0000262901-mRNA-1"/>
    </source>
</evidence>
<keyword evidence="5" id="KW-1003">Cell membrane</keyword>
<keyword evidence="8" id="KW-0804">Transcription</keyword>
<evidence type="ECO:0000256" key="13">
    <source>
        <dbReference type="ARBA" id="ARBA00073026"/>
    </source>
</evidence>
<accession>A0A0N4UYH6</accession>
<sequence length="137" mass="15331">MEILDPQNTVLTNAEVYNIVVEKKKAFSSAPKDHRASPALRTVIYETLTYLSGSPAATQTEEQIKSLIRALSPYKFTGAEILQLINLRPKTAVEVQLVIEECEERLTEEQVNEIVEIVKQNFPIQSETKNSLEAAEG</sequence>
<protein>
    <recommendedName>
        <fullName evidence="4">DNA-directed RNA polymerase III subunit RPC9</fullName>
    </recommendedName>
    <alternativeName>
        <fullName evidence="13">DNA-directed RNA polymerase III subunit rpc9</fullName>
    </alternativeName>
</protein>